<dbReference type="AlphaFoldDB" id="A0AAG5D9R8"/>
<evidence type="ECO:0000313" key="2">
    <source>
        <dbReference type="Proteomes" id="UP000075880"/>
    </source>
</evidence>
<sequence length="482" mass="55166">MCRNQWYLHLLYLYRKTSNKLERHGSASTDCFCLFCPLNQSPKALAMGQAQQQIESPLRAIFRHHMARVAHQHLHQIARFLRVPGNFAIHLPDVPRGLLVVVHSGEVEPRHVVHRQRVGHDDVQLAVVDHHPVRRQQLVQVRYDRAHNVQLEVLLHLVLALQVVERIVTDVDRFACFRQLQELAHVLVRRVRFRLQVVEVRLEPGRILKQRSARILVPVDQLVEHVERTLEVLLRDAVATFRLVLVELVPCPRIDQPQLVKVVAVHQLMEWIAQPVADRNALQINVNLRLVVLPVDRVRYGGNVLASVRLASHKERMTLQVGKEGEELLQGVVQIGADVRLVRGVPFVLIGKAEPRSDGVINVNEVVVQVPAELTRHQLHLAADREGAIFREQPIEGRCPRATLQPEHDRSGGRVHLRRKVPEKEVRVGGGVYGQVARVAFDIGRNGRVQDTCRLAPFFDRFVSNEWRQKQWLADIFVRGGR</sequence>
<name>A0AAG5D9R8_ANOAO</name>
<evidence type="ECO:0000313" key="1">
    <source>
        <dbReference type="EnsemblMetazoa" id="ENSAATROPP007901"/>
    </source>
</evidence>
<accession>A0AAG5D9R8</accession>
<organism evidence="1 2">
    <name type="scientific">Anopheles atroparvus</name>
    <name type="common">European mosquito</name>
    <dbReference type="NCBI Taxonomy" id="41427"/>
    <lineage>
        <taxon>Eukaryota</taxon>
        <taxon>Metazoa</taxon>
        <taxon>Ecdysozoa</taxon>
        <taxon>Arthropoda</taxon>
        <taxon>Hexapoda</taxon>
        <taxon>Insecta</taxon>
        <taxon>Pterygota</taxon>
        <taxon>Neoptera</taxon>
        <taxon>Endopterygota</taxon>
        <taxon>Diptera</taxon>
        <taxon>Nematocera</taxon>
        <taxon>Culicoidea</taxon>
        <taxon>Culicidae</taxon>
        <taxon>Anophelinae</taxon>
        <taxon>Anopheles</taxon>
    </lineage>
</organism>
<reference evidence="1" key="1">
    <citation type="submission" date="2024-04" db="UniProtKB">
        <authorList>
            <consortium name="EnsemblMetazoa"/>
        </authorList>
    </citation>
    <scope>IDENTIFICATION</scope>
    <source>
        <strain evidence="1">EBRO</strain>
    </source>
</reference>
<proteinExistence type="predicted"/>
<protein>
    <submittedName>
        <fullName evidence="1">Uncharacterized protein</fullName>
    </submittedName>
</protein>
<dbReference type="Proteomes" id="UP000075880">
    <property type="component" value="Unassembled WGS sequence"/>
</dbReference>
<dbReference type="EnsemblMetazoa" id="ENSAATROPT008760">
    <property type="protein sequence ID" value="ENSAATROPP007901"/>
    <property type="gene ID" value="ENSAATROPG007136"/>
</dbReference>
<keyword evidence="2" id="KW-1185">Reference proteome</keyword>